<keyword evidence="1" id="KW-0472">Membrane</keyword>
<dbReference type="Proteomes" id="UP000029665">
    <property type="component" value="Unassembled WGS sequence"/>
</dbReference>
<feature type="transmembrane region" description="Helical" evidence="1">
    <location>
        <begin position="20"/>
        <end position="41"/>
    </location>
</feature>
<keyword evidence="1" id="KW-1133">Transmembrane helix</keyword>
<evidence type="ECO:0000313" key="2">
    <source>
        <dbReference type="EMBL" id="CDO72691.1"/>
    </source>
</evidence>
<evidence type="ECO:0000313" key="3">
    <source>
        <dbReference type="Proteomes" id="UP000029665"/>
    </source>
</evidence>
<keyword evidence="3" id="KW-1185">Reference proteome</keyword>
<organism evidence="2 3">
    <name type="scientific">Pycnoporus cinnabarinus</name>
    <name type="common">Cinnabar-red polypore</name>
    <name type="synonym">Trametes cinnabarina</name>
    <dbReference type="NCBI Taxonomy" id="5643"/>
    <lineage>
        <taxon>Eukaryota</taxon>
        <taxon>Fungi</taxon>
        <taxon>Dikarya</taxon>
        <taxon>Basidiomycota</taxon>
        <taxon>Agaricomycotina</taxon>
        <taxon>Agaricomycetes</taxon>
        <taxon>Polyporales</taxon>
        <taxon>Polyporaceae</taxon>
        <taxon>Trametes</taxon>
    </lineage>
</organism>
<name>A0A060SEN9_PYCCI</name>
<dbReference type="HOGENOM" id="CLU_1455116_0_0_1"/>
<accession>A0A060SEN9</accession>
<dbReference type="EMBL" id="CCBP010000115">
    <property type="protein sequence ID" value="CDO72691.1"/>
    <property type="molecule type" value="Genomic_DNA"/>
</dbReference>
<gene>
    <name evidence="2" type="ORF">BN946_scf184985.g111</name>
</gene>
<keyword evidence="1" id="KW-0812">Transmembrane</keyword>
<dbReference type="OMA" id="WAKLEYE"/>
<evidence type="ECO:0000256" key="1">
    <source>
        <dbReference type="SAM" id="Phobius"/>
    </source>
</evidence>
<comment type="caution">
    <text evidence="2">The sequence shown here is derived from an EMBL/GenBank/DDBJ whole genome shotgun (WGS) entry which is preliminary data.</text>
</comment>
<protein>
    <submittedName>
        <fullName evidence="2">Uncharacterized protein</fullName>
    </submittedName>
</protein>
<reference evidence="2" key="1">
    <citation type="submission" date="2014-01" db="EMBL/GenBank/DDBJ databases">
        <title>The genome of the white-rot fungus Pycnoporus cinnabarinus: a basidiomycete model with a versatile arsenal for lignocellulosic biomass breakdown.</title>
        <authorList>
            <person name="Levasseur A."/>
            <person name="Lomascolo A."/>
            <person name="Ruiz-Duenas F.J."/>
            <person name="Uzan E."/>
            <person name="Piumi F."/>
            <person name="Kues U."/>
            <person name="Ram A.F.J."/>
            <person name="Murat C."/>
            <person name="Haon M."/>
            <person name="Benoit I."/>
            <person name="Arfi Y."/>
            <person name="Chevret D."/>
            <person name="Drula E."/>
            <person name="Kwon M.J."/>
            <person name="Gouret P."/>
            <person name="Lesage-Meessen L."/>
            <person name="Lombard V."/>
            <person name="Mariette J."/>
            <person name="Noirot C."/>
            <person name="Park J."/>
            <person name="Patyshakuliyeva A."/>
            <person name="Wieneger R.A.B."/>
            <person name="Wosten H.A.B."/>
            <person name="Martin F."/>
            <person name="Coutinho P.M."/>
            <person name="de Vries R."/>
            <person name="Martinez A.T."/>
            <person name="Klopp C."/>
            <person name="Pontarotti P."/>
            <person name="Henrissat B."/>
            <person name="Record E."/>
        </authorList>
    </citation>
    <scope>NUCLEOTIDE SEQUENCE [LARGE SCALE GENOMIC DNA]</scope>
    <source>
        <strain evidence="2">BRFM137</strain>
    </source>
</reference>
<dbReference type="OrthoDB" id="10574264at2759"/>
<dbReference type="AlphaFoldDB" id="A0A060SEN9"/>
<sequence length="190" mass="19619">MTMPSLSLQAFPPDIPCLIIMYQFNLAVTLTAVLAICSGALGNDINARAPKCDAVTSTVTSYDPTFTVSHATTTITVHGNPNDKRAAVRTSTEFDTTTTTVTTTARATATERVTATVTSTATATSTSTTTSTVTSTATVRVTTTPVVSNTVTSTSFTTETDTVTATRTSTSTTTSVSTVTVPIVTAGRRG</sequence>
<proteinExistence type="predicted"/>